<evidence type="ECO:0000256" key="4">
    <source>
        <dbReference type="SAM" id="MobiDB-lite"/>
    </source>
</evidence>
<keyword evidence="9" id="KW-1185">Reference proteome</keyword>
<evidence type="ECO:0000256" key="3">
    <source>
        <dbReference type="ARBA" id="ARBA00022691"/>
    </source>
</evidence>
<dbReference type="InterPro" id="IPR016461">
    <property type="entry name" value="COMT-like"/>
</dbReference>
<dbReference type="PANTHER" id="PTHR43712:SF2">
    <property type="entry name" value="O-METHYLTRANSFERASE CICE"/>
    <property type="match status" value="1"/>
</dbReference>
<reference evidence="8 9" key="1">
    <citation type="submission" date="2014-06" db="EMBL/GenBank/DDBJ databases">
        <title>Evolutionary Origins and Diversification of the Mycorrhizal Mutualists.</title>
        <authorList>
            <consortium name="DOE Joint Genome Institute"/>
            <consortium name="Mycorrhizal Genomics Consortium"/>
            <person name="Kohler A."/>
            <person name="Kuo A."/>
            <person name="Nagy L.G."/>
            <person name="Floudas D."/>
            <person name="Copeland A."/>
            <person name="Barry K.W."/>
            <person name="Cichocki N."/>
            <person name="Veneault-Fourrey C."/>
            <person name="LaButti K."/>
            <person name="Lindquist E.A."/>
            <person name="Lipzen A."/>
            <person name="Lundell T."/>
            <person name="Morin E."/>
            <person name="Murat C."/>
            <person name="Riley R."/>
            <person name="Ohm R."/>
            <person name="Sun H."/>
            <person name="Tunlid A."/>
            <person name="Henrissat B."/>
            <person name="Grigoriev I.V."/>
            <person name="Hibbett D.S."/>
            <person name="Martin F."/>
        </authorList>
    </citation>
    <scope>NUCLEOTIDE SEQUENCE [LARGE SCALE GENOMIC DNA]</scope>
    <source>
        <strain evidence="8 9">SS14</strain>
    </source>
</reference>
<dbReference type="SUPFAM" id="SSF46785">
    <property type="entry name" value="Winged helix' DNA-binding domain"/>
    <property type="match status" value="1"/>
</dbReference>
<evidence type="ECO:0000313" key="9">
    <source>
        <dbReference type="Proteomes" id="UP000054279"/>
    </source>
</evidence>
<evidence type="ECO:0000313" key="8">
    <source>
        <dbReference type="EMBL" id="KIJ42552.1"/>
    </source>
</evidence>
<feature type="domain" description="O-methyltransferase C-terminal" evidence="6">
    <location>
        <begin position="283"/>
        <end position="392"/>
    </location>
</feature>
<keyword evidence="1" id="KW-0489">Methyltransferase</keyword>
<dbReference type="InterPro" id="IPR012967">
    <property type="entry name" value="COMT_dimerisation"/>
</dbReference>
<keyword evidence="3" id="KW-0949">S-adenosyl-L-methionine</keyword>
<evidence type="ECO:0000259" key="7">
    <source>
        <dbReference type="Pfam" id="PF08100"/>
    </source>
</evidence>
<dbReference type="PANTHER" id="PTHR43712">
    <property type="entry name" value="PUTATIVE (AFU_ORTHOLOGUE AFUA_4G14580)-RELATED"/>
    <property type="match status" value="1"/>
</dbReference>
<evidence type="ECO:0008006" key="10">
    <source>
        <dbReference type="Google" id="ProtNLM"/>
    </source>
</evidence>
<evidence type="ECO:0000256" key="1">
    <source>
        <dbReference type="ARBA" id="ARBA00022603"/>
    </source>
</evidence>
<evidence type="ECO:0000259" key="6">
    <source>
        <dbReference type="Pfam" id="PF00891"/>
    </source>
</evidence>
<dbReference type="InterPro" id="IPR036388">
    <property type="entry name" value="WH-like_DNA-bd_sf"/>
</dbReference>
<dbReference type="GO" id="GO:0008171">
    <property type="term" value="F:O-methyltransferase activity"/>
    <property type="evidence" value="ECO:0007669"/>
    <property type="project" value="InterPro"/>
</dbReference>
<organism evidence="8 9">
    <name type="scientific">Sphaerobolus stellatus (strain SS14)</name>
    <dbReference type="NCBI Taxonomy" id="990650"/>
    <lineage>
        <taxon>Eukaryota</taxon>
        <taxon>Fungi</taxon>
        <taxon>Dikarya</taxon>
        <taxon>Basidiomycota</taxon>
        <taxon>Agaricomycotina</taxon>
        <taxon>Agaricomycetes</taxon>
        <taxon>Phallomycetidae</taxon>
        <taxon>Geastrales</taxon>
        <taxon>Sphaerobolaceae</taxon>
        <taxon>Sphaerobolus</taxon>
    </lineage>
</organism>
<dbReference type="Gene3D" id="1.10.10.10">
    <property type="entry name" value="Winged helix-like DNA-binding domain superfamily/Winged helix DNA-binding domain"/>
    <property type="match status" value="1"/>
</dbReference>
<dbReference type="GO" id="GO:0032259">
    <property type="term" value="P:methylation"/>
    <property type="evidence" value="ECO:0007669"/>
    <property type="project" value="UniProtKB-KW"/>
</dbReference>
<dbReference type="Proteomes" id="UP000054279">
    <property type="component" value="Unassembled WGS sequence"/>
</dbReference>
<dbReference type="InterPro" id="IPR029063">
    <property type="entry name" value="SAM-dependent_MTases_sf"/>
</dbReference>
<feature type="compositionally biased region" description="Polar residues" evidence="4">
    <location>
        <begin position="209"/>
        <end position="221"/>
    </location>
</feature>
<dbReference type="AlphaFoldDB" id="A0A0C9VLE3"/>
<dbReference type="Pfam" id="PF08100">
    <property type="entry name" value="Dimerisation"/>
    <property type="match status" value="1"/>
</dbReference>
<name>A0A0C9VLE3_SPHS4</name>
<feature type="region of interest" description="Disordered" evidence="4">
    <location>
        <begin position="208"/>
        <end position="229"/>
    </location>
</feature>
<dbReference type="Gene3D" id="3.40.50.150">
    <property type="entry name" value="Vaccinia Virus protein VP39"/>
    <property type="match status" value="1"/>
</dbReference>
<evidence type="ECO:0000256" key="2">
    <source>
        <dbReference type="ARBA" id="ARBA00022679"/>
    </source>
</evidence>
<dbReference type="HOGENOM" id="CLU_005533_0_1_1"/>
<feature type="chain" id="PRO_5002204822" description="O-methyltransferase domain-containing protein" evidence="5">
    <location>
        <begin position="20"/>
        <end position="480"/>
    </location>
</feature>
<proteinExistence type="predicted"/>
<accession>A0A0C9VLE3</accession>
<keyword evidence="2" id="KW-0808">Transferase</keyword>
<dbReference type="EMBL" id="KN837129">
    <property type="protein sequence ID" value="KIJ42552.1"/>
    <property type="molecule type" value="Genomic_DNA"/>
</dbReference>
<feature type="domain" description="O-methyltransferase dimerisation" evidence="7">
    <location>
        <begin position="83"/>
        <end position="159"/>
    </location>
</feature>
<dbReference type="OrthoDB" id="1606438at2759"/>
<dbReference type="Pfam" id="PF00891">
    <property type="entry name" value="Methyltransf_2"/>
    <property type="match status" value="1"/>
</dbReference>
<gene>
    <name evidence="8" type="ORF">M422DRAFT_254333</name>
</gene>
<dbReference type="GO" id="GO:0046983">
    <property type="term" value="F:protein dimerization activity"/>
    <property type="evidence" value="ECO:0007669"/>
    <property type="project" value="InterPro"/>
</dbReference>
<dbReference type="PROSITE" id="PS51683">
    <property type="entry name" value="SAM_OMT_II"/>
    <property type="match status" value="1"/>
</dbReference>
<feature type="signal peptide" evidence="5">
    <location>
        <begin position="1"/>
        <end position="19"/>
    </location>
</feature>
<dbReference type="InterPro" id="IPR036390">
    <property type="entry name" value="WH_DNA-bd_sf"/>
</dbReference>
<evidence type="ECO:0000256" key="5">
    <source>
        <dbReference type="SAM" id="SignalP"/>
    </source>
</evidence>
<dbReference type="SUPFAM" id="SSF53335">
    <property type="entry name" value="S-adenosyl-L-methionine-dependent methyltransferases"/>
    <property type="match status" value="1"/>
</dbReference>
<keyword evidence="5" id="KW-0732">Signal</keyword>
<sequence length="480" mass="53428">MSDTSLLSSLLNLITTATCNLQSELKGAGLPEPWIDNASLHPWDEETPSKKYWDARRTLISALGMMTAVVQNPREKIICDDLGYHHSAALNFIVNTHMADVLAAPNVDERIGLPVSEIARRTGTHPAKTERVLRFLCMYHTFQETSPGVFANNKVSECLKKGHPTAELPLMWADVGFRSATAFSATLRDPQTAHSMRIEDAPFGAVFGNHTSKSTSESESIPKSEPGTASPVRATIFEFLSRPESEVYRSAFAKTMVTLDIMNGALGYHDLPWDRWDKEGAVFVEAGASTGHLSNDVLSVVKHAKFINQDLPEVCLQGEKFFAENNAEAIRSGRVKFQPNDFFTEQPVKGAAIYILSNILHDWPDNEALKILKHIGDAMIPTSRLLVMEIVIVPSLSQSRSPPSAPVDQNPNDAPWPLPKDYGIVNRYPHHQSMEMINTFNGLDRTLDEYVALFQQSELELVEVHRIRKLVSIMEVKKKA</sequence>
<dbReference type="InterPro" id="IPR001077">
    <property type="entry name" value="COMT_C"/>
</dbReference>
<protein>
    <recommendedName>
        <fullName evidence="10">O-methyltransferase domain-containing protein</fullName>
    </recommendedName>
</protein>